<dbReference type="CDD" id="cd01094">
    <property type="entry name" value="Alkanesulfonate_monoxygenase"/>
    <property type="match status" value="1"/>
</dbReference>
<keyword evidence="8" id="KW-1185">Reference proteome</keyword>
<protein>
    <submittedName>
        <fullName evidence="7">Alkanesulfonate monooxygenase</fullName>
        <ecNumber evidence="7">1.14.14.5</ecNumber>
    </submittedName>
</protein>
<dbReference type="EC" id="1.14.14.5" evidence="7"/>
<dbReference type="AlphaFoldDB" id="A0A365H6B9"/>
<evidence type="ECO:0000256" key="1">
    <source>
        <dbReference type="ARBA" id="ARBA00022630"/>
    </source>
</evidence>
<evidence type="ECO:0000256" key="5">
    <source>
        <dbReference type="SAM" id="MobiDB-lite"/>
    </source>
</evidence>
<dbReference type="Proteomes" id="UP000251891">
    <property type="component" value="Unassembled WGS sequence"/>
</dbReference>
<evidence type="ECO:0000256" key="4">
    <source>
        <dbReference type="ARBA" id="ARBA00023033"/>
    </source>
</evidence>
<keyword evidence="2" id="KW-0288">FMN</keyword>
<keyword evidence="4 7" id="KW-0503">Monooxygenase</keyword>
<evidence type="ECO:0000313" key="7">
    <source>
        <dbReference type="EMBL" id="RAY14660.1"/>
    </source>
</evidence>
<dbReference type="InterPro" id="IPR011251">
    <property type="entry name" value="Luciferase-like_dom"/>
</dbReference>
<keyword evidence="1" id="KW-0285">Flavoprotein</keyword>
<dbReference type="EMBL" id="QLYX01000005">
    <property type="protein sequence ID" value="RAY14660.1"/>
    <property type="molecule type" value="Genomic_DNA"/>
</dbReference>
<dbReference type="InterPro" id="IPR036661">
    <property type="entry name" value="Luciferase-like_sf"/>
</dbReference>
<sequence>MTLKFHWFLPTTGDGRTLVGGGHSVPKGVGVPDERQGSANRFRPPDIDYLAQIARSAEQLGFEAVLTPTGTWCEDAWLVTAALLRETSRLKFLVAFRPGLISPTLAAQMAATYQRISRGRLALNVVTGGEATEQARFGDHLSHAERYARTDEFLSIVRGAWEGPLDFAGDHYQVTGATVATPPEPRPELYFGGSSEAAGPVAARHVDVYLTWGEPPAQVAAKVDWIRKLAEERGRTLRFGIRLHTISRDSSKAAWAEAGRLLDDLDPAHIETAQRALAASDSVGQRRMRALHEDFRAGGSSHDLEISPNLWAGVGLVRGGAGTALVGSHTEVADRIEEYAALGIEEFILSGYPHLEEAYWFGEGVLPELRRRGTAPLLRATA</sequence>
<evidence type="ECO:0000259" key="6">
    <source>
        <dbReference type="Pfam" id="PF00296"/>
    </source>
</evidence>
<accession>A0A365H6B9</accession>
<dbReference type="SUPFAM" id="SSF51679">
    <property type="entry name" value="Bacterial luciferase-like"/>
    <property type="match status" value="1"/>
</dbReference>
<comment type="caution">
    <text evidence="7">The sequence shown here is derived from an EMBL/GenBank/DDBJ whole genome shotgun (WGS) entry which is preliminary data.</text>
</comment>
<feature type="region of interest" description="Disordered" evidence="5">
    <location>
        <begin position="19"/>
        <end position="41"/>
    </location>
</feature>
<dbReference type="GO" id="GO:0046306">
    <property type="term" value="P:alkanesulfonate catabolic process"/>
    <property type="evidence" value="ECO:0007669"/>
    <property type="project" value="TreeGrafter"/>
</dbReference>
<dbReference type="InterPro" id="IPR050172">
    <property type="entry name" value="SsuD_RutA_monooxygenase"/>
</dbReference>
<organism evidence="7 8">
    <name type="scientific">Actinomadura craniellae</name>
    <dbReference type="NCBI Taxonomy" id="2231787"/>
    <lineage>
        <taxon>Bacteria</taxon>
        <taxon>Bacillati</taxon>
        <taxon>Actinomycetota</taxon>
        <taxon>Actinomycetes</taxon>
        <taxon>Streptosporangiales</taxon>
        <taxon>Thermomonosporaceae</taxon>
        <taxon>Actinomadura</taxon>
    </lineage>
</organism>
<evidence type="ECO:0000313" key="8">
    <source>
        <dbReference type="Proteomes" id="UP000251891"/>
    </source>
</evidence>
<gene>
    <name evidence="7" type="ORF">DPM19_12945</name>
</gene>
<dbReference type="PANTHER" id="PTHR42847">
    <property type="entry name" value="ALKANESULFONATE MONOOXYGENASE"/>
    <property type="match status" value="1"/>
</dbReference>
<keyword evidence="3 7" id="KW-0560">Oxidoreductase</keyword>
<dbReference type="Pfam" id="PF00296">
    <property type="entry name" value="Bac_luciferase"/>
    <property type="match status" value="1"/>
</dbReference>
<reference evidence="7 8" key="1">
    <citation type="submission" date="2018-06" db="EMBL/GenBank/DDBJ databases">
        <title>Actinomadura craniellae sp. nov. isolated from marine sponge Craniella sp.</title>
        <authorList>
            <person name="Li L."/>
            <person name="Xu Q.H."/>
            <person name="Lin H.W."/>
            <person name="Lu Y.H."/>
        </authorList>
    </citation>
    <scope>NUCLEOTIDE SEQUENCE [LARGE SCALE GENOMIC DNA]</scope>
    <source>
        <strain evidence="7 8">LHW63021</strain>
    </source>
</reference>
<evidence type="ECO:0000256" key="2">
    <source>
        <dbReference type="ARBA" id="ARBA00022643"/>
    </source>
</evidence>
<dbReference type="Gene3D" id="3.20.20.30">
    <property type="entry name" value="Luciferase-like domain"/>
    <property type="match status" value="1"/>
</dbReference>
<dbReference type="PANTHER" id="PTHR42847:SF4">
    <property type="entry name" value="ALKANESULFONATE MONOOXYGENASE-RELATED"/>
    <property type="match status" value="1"/>
</dbReference>
<name>A0A365H6B9_9ACTN</name>
<feature type="domain" description="Luciferase-like" evidence="6">
    <location>
        <begin position="4"/>
        <end position="345"/>
    </location>
</feature>
<dbReference type="GO" id="GO:0008726">
    <property type="term" value="F:alkanesulfonate monooxygenase activity"/>
    <property type="evidence" value="ECO:0007669"/>
    <property type="project" value="UniProtKB-EC"/>
</dbReference>
<dbReference type="RefSeq" id="WP_111866776.1">
    <property type="nucleotide sequence ID" value="NZ_QLYX01000005.1"/>
</dbReference>
<evidence type="ECO:0000256" key="3">
    <source>
        <dbReference type="ARBA" id="ARBA00023002"/>
    </source>
</evidence>
<dbReference type="OrthoDB" id="9814695at2"/>
<proteinExistence type="predicted"/>